<accession>Q1JX47</accession>
<sequence length="260" mass="28215">MKTLLDQISSQLTALSNSFEQLRQNLPDDSDNAPGSTVDSTSDNVVQALIHYLSVTPDHNRTLLTTALQCAMAVVDGGGAGLTLYDPDKQKLVFQAALGDGAQGLVGYEVPLQDSRHGLAFATGEVQSATPLHDTVEQAAQATFKNVLVAPLLVDDEAIGTISAVNKQSGDHFTPEDMSHYQVFAELIATIVRQEQRRQVVERFVARGETGKSPLTKVTLRDQDRQLLRCLQQVQQLSSQRPTLVPVVEQLVAQLLDESA</sequence>
<gene>
    <name evidence="2" type="ORF">Dace_0954</name>
</gene>
<evidence type="ECO:0000313" key="2">
    <source>
        <dbReference type="EMBL" id="EAT14815.1"/>
    </source>
</evidence>
<dbReference type="SMART" id="SM00065">
    <property type="entry name" value="GAF"/>
    <property type="match status" value="1"/>
</dbReference>
<protein>
    <submittedName>
        <fullName evidence="2">GAF sensor protein</fullName>
    </submittedName>
</protein>
<dbReference type="OrthoDB" id="9773346at2"/>
<evidence type="ECO:0000259" key="1">
    <source>
        <dbReference type="SMART" id="SM00065"/>
    </source>
</evidence>
<proteinExistence type="predicted"/>
<dbReference type="RefSeq" id="WP_006002055.1">
    <property type="nucleotide sequence ID" value="NZ_AAEW02000017.1"/>
</dbReference>
<dbReference type="AlphaFoldDB" id="Q1JX47"/>
<evidence type="ECO:0000313" key="3">
    <source>
        <dbReference type="Proteomes" id="UP000005695"/>
    </source>
</evidence>
<comment type="caution">
    <text evidence="2">The sequence shown here is derived from an EMBL/GenBank/DDBJ whole genome shotgun (WGS) entry which is preliminary data.</text>
</comment>
<name>Q1JX47_DESA6</name>
<dbReference type="EMBL" id="AAEW02000017">
    <property type="protein sequence ID" value="EAT14815.1"/>
    <property type="molecule type" value="Genomic_DNA"/>
</dbReference>
<reference evidence="2" key="1">
    <citation type="submission" date="2006-05" db="EMBL/GenBank/DDBJ databases">
        <title>Annotation of the draft genome assembly of Desulfuromonas acetoxidans DSM 684.</title>
        <authorList>
            <consortium name="US DOE Joint Genome Institute (JGI-ORNL)"/>
            <person name="Larimer F."/>
            <person name="Land M."/>
            <person name="Hauser L."/>
        </authorList>
    </citation>
    <scope>NUCLEOTIDE SEQUENCE [LARGE SCALE GENOMIC DNA]</scope>
    <source>
        <strain evidence="2">DSM 684</strain>
    </source>
</reference>
<dbReference type="InterPro" id="IPR003018">
    <property type="entry name" value="GAF"/>
</dbReference>
<feature type="domain" description="GAF" evidence="1">
    <location>
        <begin position="37"/>
        <end position="202"/>
    </location>
</feature>
<organism evidence="2 3">
    <name type="scientific">Desulfuromonas acetoxidans (strain DSM 684 / 11070)</name>
    <dbReference type="NCBI Taxonomy" id="281689"/>
    <lineage>
        <taxon>Bacteria</taxon>
        <taxon>Pseudomonadati</taxon>
        <taxon>Thermodesulfobacteriota</taxon>
        <taxon>Desulfuromonadia</taxon>
        <taxon>Desulfuromonadales</taxon>
        <taxon>Desulfuromonadaceae</taxon>
        <taxon>Desulfuromonas</taxon>
    </lineage>
</organism>
<dbReference type="Pfam" id="PF01590">
    <property type="entry name" value="GAF"/>
    <property type="match status" value="1"/>
</dbReference>
<dbReference type="Proteomes" id="UP000005695">
    <property type="component" value="Unassembled WGS sequence"/>
</dbReference>
<dbReference type="Gene3D" id="3.30.450.40">
    <property type="match status" value="1"/>
</dbReference>
<keyword evidence="3" id="KW-1185">Reference proteome</keyword>
<dbReference type="InterPro" id="IPR029016">
    <property type="entry name" value="GAF-like_dom_sf"/>
</dbReference>
<dbReference type="SUPFAM" id="SSF55781">
    <property type="entry name" value="GAF domain-like"/>
    <property type="match status" value="1"/>
</dbReference>
<reference evidence="2" key="2">
    <citation type="submission" date="2006-05" db="EMBL/GenBank/DDBJ databases">
        <title>Sequencing of the draft genome and assembly of Desulfuromonas acetoxidans DSM 684.</title>
        <authorList>
            <consortium name="US DOE Joint Genome Institute (JGI-PGF)"/>
            <person name="Copeland A."/>
            <person name="Lucas S."/>
            <person name="Lapidus A."/>
            <person name="Barry K."/>
            <person name="Detter J.C."/>
            <person name="Glavina del Rio T."/>
            <person name="Hammon N."/>
            <person name="Israni S."/>
            <person name="Dalin E."/>
            <person name="Tice H."/>
            <person name="Bruce D."/>
            <person name="Pitluck S."/>
            <person name="Richardson P."/>
        </authorList>
    </citation>
    <scope>NUCLEOTIDE SEQUENCE [LARGE SCALE GENOMIC DNA]</scope>
    <source>
        <strain evidence="2">DSM 684</strain>
    </source>
</reference>